<sequence length="314" mass="35820">MLIQSFMNFFSHSFIELSWFITWNKLSGCEIEDNADKSVTLVMVIVVIMVEPSDYTATKTACLLKLKIGQHRRLLPSWKGVWTTPGLLLWIGIWVATTIFYVLLEILKYARVAWGGGNERWWLDEVSKQKAEQEVKTHVLFYSELSHTVTSISARKFGDRRLGPCWIGDHALCLGRWDARTYPLSDGDSTSFAETLFPRQDYNNARVLDFQVVKKYAKRGIGVIGTTCILQCDVYMTSFASIVRHRSTLQLHRALGGCEKRKYGTNQHYDWLALPHDLRHSRTSHRSASPSRALEANRKALQATVQSHVHGTVS</sequence>
<name>A0ACB8TRA4_9APHY</name>
<dbReference type="Proteomes" id="UP001055072">
    <property type="component" value="Unassembled WGS sequence"/>
</dbReference>
<proteinExistence type="predicted"/>
<dbReference type="EMBL" id="MU274941">
    <property type="protein sequence ID" value="KAI0084510.1"/>
    <property type="molecule type" value="Genomic_DNA"/>
</dbReference>
<organism evidence="1 2">
    <name type="scientific">Irpex rosettiformis</name>
    <dbReference type="NCBI Taxonomy" id="378272"/>
    <lineage>
        <taxon>Eukaryota</taxon>
        <taxon>Fungi</taxon>
        <taxon>Dikarya</taxon>
        <taxon>Basidiomycota</taxon>
        <taxon>Agaricomycotina</taxon>
        <taxon>Agaricomycetes</taxon>
        <taxon>Polyporales</taxon>
        <taxon>Irpicaceae</taxon>
        <taxon>Irpex</taxon>
    </lineage>
</organism>
<evidence type="ECO:0000313" key="2">
    <source>
        <dbReference type="Proteomes" id="UP001055072"/>
    </source>
</evidence>
<protein>
    <submittedName>
        <fullName evidence="1">Uncharacterized protein</fullName>
    </submittedName>
</protein>
<keyword evidence="2" id="KW-1185">Reference proteome</keyword>
<evidence type="ECO:0000313" key="1">
    <source>
        <dbReference type="EMBL" id="KAI0084510.1"/>
    </source>
</evidence>
<accession>A0ACB8TRA4</accession>
<reference evidence="1" key="1">
    <citation type="journal article" date="2021" name="Environ. Microbiol.">
        <title>Gene family expansions and transcriptome signatures uncover fungal adaptations to wood decay.</title>
        <authorList>
            <person name="Hage H."/>
            <person name="Miyauchi S."/>
            <person name="Viragh M."/>
            <person name="Drula E."/>
            <person name="Min B."/>
            <person name="Chaduli D."/>
            <person name="Navarro D."/>
            <person name="Favel A."/>
            <person name="Norest M."/>
            <person name="Lesage-Meessen L."/>
            <person name="Balint B."/>
            <person name="Merenyi Z."/>
            <person name="de Eugenio L."/>
            <person name="Morin E."/>
            <person name="Martinez A.T."/>
            <person name="Baldrian P."/>
            <person name="Stursova M."/>
            <person name="Martinez M.J."/>
            <person name="Novotny C."/>
            <person name="Magnuson J.K."/>
            <person name="Spatafora J.W."/>
            <person name="Maurice S."/>
            <person name="Pangilinan J."/>
            <person name="Andreopoulos W."/>
            <person name="LaButti K."/>
            <person name="Hundley H."/>
            <person name="Na H."/>
            <person name="Kuo A."/>
            <person name="Barry K."/>
            <person name="Lipzen A."/>
            <person name="Henrissat B."/>
            <person name="Riley R."/>
            <person name="Ahrendt S."/>
            <person name="Nagy L.G."/>
            <person name="Grigoriev I.V."/>
            <person name="Martin F."/>
            <person name="Rosso M.N."/>
        </authorList>
    </citation>
    <scope>NUCLEOTIDE SEQUENCE</scope>
    <source>
        <strain evidence="1">CBS 384.51</strain>
    </source>
</reference>
<comment type="caution">
    <text evidence="1">The sequence shown here is derived from an EMBL/GenBank/DDBJ whole genome shotgun (WGS) entry which is preliminary data.</text>
</comment>
<gene>
    <name evidence="1" type="ORF">BDY19DRAFT_1025640</name>
</gene>